<evidence type="ECO:0000313" key="4">
    <source>
        <dbReference type="Proteomes" id="UP000832097"/>
    </source>
</evidence>
<evidence type="ECO:0000313" key="3">
    <source>
        <dbReference type="EMBL" id="UOE43795.1"/>
    </source>
</evidence>
<feature type="transmembrane region" description="Helical" evidence="2">
    <location>
        <begin position="32"/>
        <end position="51"/>
    </location>
</feature>
<gene>
    <name evidence="3" type="ORF">MTO99_16735</name>
</gene>
<accession>A0ABY4C4X6</accession>
<sequence>MKSVPVWIWYTVLRVALFAVPLAVLLAAGVDWWIAVAVAALFGLAASLVFLRRARDAMSSDLYAARHREQPVKSVDDEVEDAAIDDTAPGESSDRAASDPAARPASREPEAE</sequence>
<reference evidence="3 4" key="1">
    <citation type="submission" date="2022-03" db="EMBL/GenBank/DDBJ databases">
        <title>Mucilaginibacter sp. isolated from the gut of Protaetia brevitarsis seulensis larvae.</title>
        <authorList>
            <person name="Won M."/>
            <person name="Kim S.-J."/>
            <person name="Kwon S.-W."/>
        </authorList>
    </citation>
    <scope>NUCLEOTIDE SEQUENCE [LARGE SCALE GENOMIC DNA]</scope>
    <source>
        <strain evidence="3 4">CFWR-12</strain>
    </source>
</reference>
<dbReference type="RefSeq" id="WP_243555021.1">
    <property type="nucleotide sequence ID" value="NZ_CP094528.1"/>
</dbReference>
<keyword evidence="4" id="KW-1185">Reference proteome</keyword>
<dbReference type="Proteomes" id="UP000832097">
    <property type="component" value="Chromosome"/>
</dbReference>
<keyword evidence="2" id="KW-0472">Membrane</keyword>
<proteinExistence type="predicted"/>
<organism evidence="3 4">
    <name type="scientific">Agromyces larvae</name>
    <dbReference type="NCBI Taxonomy" id="2929802"/>
    <lineage>
        <taxon>Bacteria</taxon>
        <taxon>Bacillati</taxon>
        <taxon>Actinomycetota</taxon>
        <taxon>Actinomycetes</taxon>
        <taxon>Micrococcales</taxon>
        <taxon>Microbacteriaceae</taxon>
        <taxon>Agromyces</taxon>
    </lineage>
</organism>
<dbReference type="InterPro" id="IPR025323">
    <property type="entry name" value="DUF4229"/>
</dbReference>
<keyword evidence="2" id="KW-0812">Transmembrane</keyword>
<name>A0ABY4C4X6_9MICO</name>
<feature type="region of interest" description="Disordered" evidence="1">
    <location>
        <begin position="68"/>
        <end position="112"/>
    </location>
</feature>
<protein>
    <submittedName>
        <fullName evidence="3">DUF4229 domain-containing protein</fullName>
    </submittedName>
</protein>
<dbReference type="EMBL" id="CP094528">
    <property type="protein sequence ID" value="UOE43795.1"/>
    <property type="molecule type" value="Genomic_DNA"/>
</dbReference>
<evidence type="ECO:0000256" key="1">
    <source>
        <dbReference type="SAM" id="MobiDB-lite"/>
    </source>
</evidence>
<feature type="transmembrane region" description="Helical" evidence="2">
    <location>
        <begin position="7"/>
        <end position="26"/>
    </location>
</feature>
<keyword evidence="2" id="KW-1133">Transmembrane helix</keyword>
<evidence type="ECO:0000256" key="2">
    <source>
        <dbReference type="SAM" id="Phobius"/>
    </source>
</evidence>
<dbReference type="Pfam" id="PF14012">
    <property type="entry name" value="DUF4229"/>
    <property type="match status" value="1"/>
</dbReference>